<proteinExistence type="predicted"/>
<name>A0A915EQ71_9BILA</name>
<keyword evidence="1" id="KW-1185">Reference proteome</keyword>
<organism evidence="1 2">
    <name type="scientific">Ditylenchus dipsaci</name>
    <dbReference type="NCBI Taxonomy" id="166011"/>
    <lineage>
        <taxon>Eukaryota</taxon>
        <taxon>Metazoa</taxon>
        <taxon>Ecdysozoa</taxon>
        <taxon>Nematoda</taxon>
        <taxon>Chromadorea</taxon>
        <taxon>Rhabditida</taxon>
        <taxon>Tylenchina</taxon>
        <taxon>Tylenchomorpha</taxon>
        <taxon>Sphaerularioidea</taxon>
        <taxon>Anguinidae</taxon>
        <taxon>Anguininae</taxon>
        <taxon>Ditylenchus</taxon>
    </lineage>
</organism>
<sequence>MSAVKKEQFVIGVPSASVESVSEDVEPYTAIDNVYLKMRRDAAQQRVQNLHIFVVAGISALDKSLSLLIIHGVAAPLDVSFSQAAAPIRCPFLFVVRSLTVAGNDVAAKDVAVIDSSRVAGSKHADGIADVLQSMPDTNRSR</sequence>
<dbReference type="Proteomes" id="UP000887574">
    <property type="component" value="Unplaced"/>
</dbReference>
<accession>A0A915EQ71</accession>
<evidence type="ECO:0000313" key="2">
    <source>
        <dbReference type="WBParaSite" id="jg8213"/>
    </source>
</evidence>
<protein>
    <submittedName>
        <fullName evidence="2">Uncharacterized protein</fullName>
    </submittedName>
</protein>
<dbReference type="WBParaSite" id="jg8213">
    <property type="protein sequence ID" value="jg8213"/>
    <property type="gene ID" value="jg8213"/>
</dbReference>
<evidence type="ECO:0000313" key="1">
    <source>
        <dbReference type="Proteomes" id="UP000887574"/>
    </source>
</evidence>
<reference evidence="2" key="1">
    <citation type="submission" date="2022-11" db="UniProtKB">
        <authorList>
            <consortium name="WormBaseParasite"/>
        </authorList>
    </citation>
    <scope>IDENTIFICATION</scope>
</reference>
<dbReference type="AlphaFoldDB" id="A0A915EQ71"/>